<proteinExistence type="predicted"/>
<dbReference type="EMBL" id="JAGTJR010000021">
    <property type="protein sequence ID" value="KAH7043997.1"/>
    <property type="molecule type" value="Genomic_DNA"/>
</dbReference>
<evidence type="ECO:0000256" key="1">
    <source>
        <dbReference type="SAM" id="MobiDB-lite"/>
    </source>
</evidence>
<organism evidence="2 3">
    <name type="scientific">Macrophomina phaseolina</name>
    <dbReference type="NCBI Taxonomy" id="35725"/>
    <lineage>
        <taxon>Eukaryota</taxon>
        <taxon>Fungi</taxon>
        <taxon>Dikarya</taxon>
        <taxon>Ascomycota</taxon>
        <taxon>Pezizomycotina</taxon>
        <taxon>Dothideomycetes</taxon>
        <taxon>Dothideomycetes incertae sedis</taxon>
        <taxon>Botryosphaeriales</taxon>
        <taxon>Botryosphaeriaceae</taxon>
        <taxon>Macrophomina</taxon>
    </lineage>
</organism>
<accession>A0ABQ8G3Z0</accession>
<evidence type="ECO:0000313" key="2">
    <source>
        <dbReference type="EMBL" id="KAH7043997.1"/>
    </source>
</evidence>
<gene>
    <name evidence="2" type="ORF">B0J12DRAFT_188400</name>
</gene>
<comment type="caution">
    <text evidence="2">The sequence shown here is derived from an EMBL/GenBank/DDBJ whole genome shotgun (WGS) entry which is preliminary data.</text>
</comment>
<protein>
    <submittedName>
        <fullName evidence="2">Uncharacterized protein</fullName>
    </submittedName>
</protein>
<evidence type="ECO:0000313" key="3">
    <source>
        <dbReference type="Proteomes" id="UP000774617"/>
    </source>
</evidence>
<dbReference type="Proteomes" id="UP000774617">
    <property type="component" value="Unassembled WGS sequence"/>
</dbReference>
<name>A0ABQ8G3Z0_9PEZI</name>
<feature type="region of interest" description="Disordered" evidence="1">
    <location>
        <begin position="1"/>
        <end position="25"/>
    </location>
</feature>
<reference evidence="2 3" key="1">
    <citation type="journal article" date="2021" name="Nat. Commun.">
        <title>Genetic determinants of endophytism in the Arabidopsis root mycobiome.</title>
        <authorList>
            <person name="Mesny F."/>
            <person name="Miyauchi S."/>
            <person name="Thiergart T."/>
            <person name="Pickel B."/>
            <person name="Atanasova L."/>
            <person name="Karlsson M."/>
            <person name="Huettel B."/>
            <person name="Barry K.W."/>
            <person name="Haridas S."/>
            <person name="Chen C."/>
            <person name="Bauer D."/>
            <person name="Andreopoulos W."/>
            <person name="Pangilinan J."/>
            <person name="LaButti K."/>
            <person name="Riley R."/>
            <person name="Lipzen A."/>
            <person name="Clum A."/>
            <person name="Drula E."/>
            <person name="Henrissat B."/>
            <person name="Kohler A."/>
            <person name="Grigoriev I.V."/>
            <person name="Martin F.M."/>
            <person name="Hacquard S."/>
        </authorList>
    </citation>
    <scope>NUCLEOTIDE SEQUENCE [LARGE SCALE GENOMIC DNA]</scope>
    <source>
        <strain evidence="2 3">MPI-SDFR-AT-0080</strain>
    </source>
</reference>
<sequence length="283" mass="31202">MPSVHASRSPSACRPTAQAEGATAPLSIRAGKGNLVGPEVRLASYNVPARPKRARDRRIRARNRQWPFAQFASSLPGRYLNGPCRLFHVLPPLHRVSFHLSGQPCPRTRTCASRASMSGRSLLPLLQQPPYRARPCRLVLSTHVALDLACFPSLAIVGCISTLHIILALRWSALALKRGELPSIMIAWKSRSPALLRLTSRPLAPLLHWPKSRHNGAILTPIRSYVESSGSRYRRGDGGRAEKLPASKGRAFCLSPLRWRPAFCAINRIRTECIMSASLLHAS</sequence>
<feature type="compositionally biased region" description="Polar residues" evidence="1">
    <location>
        <begin position="1"/>
        <end position="10"/>
    </location>
</feature>
<keyword evidence="3" id="KW-1185">Reference proteome</keyword>